<dbReference type="Proteomes" id="UP000198280">
    <property type="component" value="Unassembled WGS sequence"/>
</dbReference>
<name>A0A238ZSR8_9ACTN</name>
<dbReference type="AlphaFoldDB" id="A0A238ZSR8"/>
<gene>
    <name evidence="2" type="ORF">SAMN05216252_101532</name>
</gene>
<keyword evidence="3" id="KW-1185">Reference proteome</keyword>
<evidence type="ECO:0000313" key="2">
    <source>
        <dbReference type="EMBL" id="SNR86390.1"/>
    </source>
</evidence>
<evidence type="ECO:0000313" key="3">
    <source>
        <dbReference type="Proteomes" id="UP000198280"/>
    </source>
</evidence>
<feature type="domain" description="ARB-07466-like C-terminal" evidence="1">
    <location>
        <begin position="55"/>
        <end position="170"/>
    </location>
</feature>
<dbReference type="InterPro" id="IPR058593">
    <property type="entry name" value="ARB_07466-like_C"/>
</dbReference>
<dbReference type="Pfam" id="PF26571">
    <property type="entry name" value="VldE"/>
    <property type="match status" value="1"/>
</dbReference>
<evidence type="ECO:0000259" key="1">
    <source>
        <dbReference type="Pfam" id="PF26571"/>
    </source>
</evidence>
<protein>
    <recommendedName>
        <fullName evidence="1">ARB-07466-like C-terminal domain-containing protein</fullName>
    </recommendedName>
</protein>
<accession>A0A238ZSR8</accession>
<sequence length="178" mass="19753">MNTTRGRDTARRGKRRTIFGLLLIGGLVLAAIAWPTLSAQVRAANWPKEQPRGPRHITARMEAVREAVVKEFGPRGLEGAPGCYREEGGIAGGGEHPLGRACDFMLMPAGEKATGKPDALGEAIVAWVREHAGEYGIWYVIYEQHIWSSRLPQQGWKLMEDRGSITQNHFDHVHISVY</sequence>
<dbReference type="EMBL" id="FZOF01000001">
    <property type="protein sequence ID" value="SNR86390.1"/>
    <property type="molecule type" value="Genomic_DNA"/>
</dbReference>
<reference evidence="2 3" key="1">
    <citation type="submission" date="2017-06" db="EMBL/GenBank/DDBJ databases">
        <authorList>
            <person name="Kim H.J."/>
            <person name="Triplett B.A."/>
        </authorList>
    </citation>
    <scope>NUCLEOTIDE SEQUENCE [LARGE SCALE GENOMIC DNA]</scope>
    <source>
        <strain evidence="2 3">CGMCC 4.1858</strain>
    </source>
</reference>
<proteinExistence type="predicted"/>
<organism evidence="2 3">
    <name type="scientific">Actinacidiphila glaucinigra</name>
    <dbReference type="NCBI Taxonomy" id="235986"/>
    <lineage>
        <taxon>Bacteria</taxon>
        <taxon>Bacillati</taxon>
        <taxon>Actinomycetota</taxon>
        <taxon>Actinomycetes</taxon>
        <taxon>Kitasatosporales</taxon>
        <taxon>Streptomycetaceae</taxon>
        <taxon>Actinacidiphila</taxon>
    </lineage>
</organism>
<dbReference type="RefSeq" id="WP_089221928.1">
    <property type="nucleotide sequence ID" value="NZ_FZOF01000001.1"/>
</dbReference>